<comment type="caution">
    <text evidence="2">The sequence shown here is derived from an EMBL/GenBank/DDBJ whole genome shotgun (WGS) entry which is preliminary data.</text>
</comment>
<name>A0A178HNC9_9HYPH</name>
<accession>A0A178HNC9</accession>
<reference evidence="2 3" key="1">
    <citation type="submission" date="2016-03" db="EMBL/GenBank/DDBJ databases">
        <title>Genome sequencing of Devosia sp. S37.</title>
        <authorList>
            <person name="Mohd Nor M."/>
        </authorList>
    </citation>
    <scope>NUCLEOTIDE SEQUENCE [LARGE SCALE GENOMIC DNA]</scope>
    <source>
        <strain evidence="2 3">S37</strain>
    </source>
</reference>
<proteinExistence type="predicted"/>
<dbReference type="AlphaFoldDB" id="A0A178HNC9"/>
<sequence>MSTETINGHILFFVASEGPALSSEQDALDLLGETYGTEAEMIVVPAGRFAPEFFDLSTRLAGHFFQKLQNYQMRLAIVGDIAGHVSRSTALRDFVGETNRVGHHIFAADRAALEAGLGRKA</sequence>
<dbReference type="STRING" id="1770058.A3840_16975"/>
<protein>
    <recommendedName>
        <fullName evidence="1">DUF4180 domain-containing protein</fullName>
    </recommendedName>
</protein>
<gene>
    <name evidence="2" type="ORF">A3840_16975</name>
</gene>
<dbReference type="RefSeq" id="WP_067459669.1">
    <property type="nucleotide sequence ID" value="NZ_LVVY01000128.1"/>
</dbReference>
<evidence type="ECO:0000259" key="1">
    <source>
        <dbReference type="Pfam" id="PF13788"/>
    </source>
</evidence>
<dbReference type="OrthoDB" id="8595425at2"/>
<dbReference type="Pfam" id="PF13788">
    <property type="entry name" value="DUF4180"/>
    <property type="match status" value="1"/>
</dbReference>
<evidence type="ECO:0000313" key="3">
    <source>
        <dbReference type="Proteomes" id="UP000078389"/>
    </source>
</evidence>
<dbReference type="EMBL" id="LVVY01000128">
    <property type="protein sequence ID" value="OAM73950.1"/>
    <property type="molecule type" value="Genomic_DNA"/>
</dbReference>
<feature type="domain" description="DUF4180" evidence="1">
    <location>
        <begin position="11"/>
        <end position="115"/>
    </location>
</feature>
<dbReference type="InterPro" id="IPR025438">
    <property type="entry name" value="DUF4180"/>
</dbReference>
<evidence type="ECO:0000313" key="2">
    <source>
        <dbReference type="EMBL" id="OAM73950.1"/>
    </source>
</evidence>
<keyword evidence="3" id="KW-1185">Reference proteome</keyword>
<organism evidence="2 3">
    <name type="scientific">Devosia elaeis</name>
    <dbReference type="NCBI Taxonomy" id="1770058"/>
    <lineage>
        <taxon>Bacteria</taxon>
        <taxon>Pseudomonadati</taxon>
        <taxon>Pseudomonadota</taxon>
        <taxon>Alphaproteobacteria</taxon>
        <taxon>Hyphomicrobiales</taxon>
        <taxon>Devosiaceae</taxon>
        <taxon>Devosia</taxon>
    </lineage>
</organism>
<dbReference type="Proteomes" id="UP000078389">
    <property type="component" value="Unassembled WGS sequence"/>
</dbReference>